<feature type="domain" description="Reverse transcriptase zinc-binding" evidence="1">
    <location>
        <begin position="41"/>
        <end position="96"/>
    </location>
</feature>
<name>A0ABQ7D3N8_BRACR</name>
<sequence>MNFLGIPSEISEGFPRKDEFPRTGHDRVLWRHDHEVFKPAFSAAQTWNYLRNEKSKVPWHCLVWFPQAIPRQSFMVWLTFKERLSTGVRMRDWGIE</sequence>
<dbReference type="EMBL" id="QGKV02000759">
    <property type="protein sequence ID" value="KAF3566090.1"/>
    <property type="molecule type" value="Genomic_DNA"/>
</dbReference>
<evidence type="ECO:0000259" key="1">
    <source>
        <dbReference type="Pfam" id="PF13966"/>
    </source>
</evidence>
<dbReference type="Proteomes" id="UP000266723">
    <property type="component" value="Unassembled WGS sequence"/>
</dbReference>
<evidence type="ECO:0000313" key="3">
    <source>
        <dbReference type="Proteomes" id="UP000266723"/>
    </source>
</evidence>
<keyword evidence="3" id="KW-1185">Reference proteome</keyword>
<accession>A0ABQ7D3N8</accession>
<gene>
    <name evidence="2" type="ORF">DY000_02012748</name>
</gene>
<organism evidence="2 3">
    <name type="scientific">Brassica cretica</name>
    <name type="common">Mustard</name>
    <dbReference type="NCBI Taxonomy" id="69181"/>
    <lineage>
        <taxon>Eukaryota</taxon>
        <taxon>Viridiplantae</taxon>
        <taxon>Streptophyta</taxon>
        <taxon>Embryophyta</taxon>
        <taxon>Tracheophyta</taxon>
        <taxon>Spermatophyta</taxon>
        <taxon>Magnoliopsida</taxon>
        <taxon>eudicotyledons</taxon>
        <taxon>Gunneridae</taxon>
        <taxon>Pentapetalae</taxon>
        <taxon>rosids</taxon>
        <taxon>malvids</taxon>
        <taxon>Brassicales</taxon>
        <taxon>Brassicaceae</taxon>
        <taxon>Brassiceae</taxon>
        <taxon>Brassica</taxon>
    </lineage>
</organism>
<dbReference type="Pfam" id="PF13966">
    <property type="entry name" value="zf-RVT"/>
    <property type="match status" value="1"/>
</dbReference>
<reference evidence="2 3" key="1">
    <citation type="journal article" date="2020" name="BMC Genomics">
        <title>Intraspecific diversification of the crop wild relative Brassica cretica Lam. using demographic model selection.</title>
        <authorList>
            <person name="Kioukis A."/>
            <person name="Michalopoulou V.A."/>
            <person name="Briers L."/>
            <person name="Pirintsos S."/>
            <person name="Studholme D.J."/>
            <person name="Pavlidis P."/>
            <person name="Sarris P.F."/>
        </authorList>
    </citation>
    <scope>NUCLEOTIDE SEQUENCE [LARGE SCALE GENOMIC DNA]</scope>
    <source>
        <strain evidence="3">cv. PFS-1207/04</strain>
    </source>
</reference>
<comment type="caution">
    <text evidence="2">The sequence shown here is derived from an EMBL/GenBank/DDBJ whole genome shotgun (WGS) entry which is preliminary data.</text>
</comment>
<proteinExistence type="predicted"/>
<evidence type="ECO:0000313" key="2">
    <source>
        <dbReference type="EMBL" id="KAF3566090.1"/>
    </source>
</evidence>
<protein>
    <recommendedName>
        <fullName evidence="1">Reverse transcriptase zinc-binding domain-containing protein</fullName>
    </recommendedName>
</protein>
<dbReference type="InterPro" id="IPR026960">
    <property type="entry name" value="RVT-Znf"/>
</dbReference>